<organism evidence="2 3">
    <name type="scientific">Mycolicibacterium aubagnense</name>
    <dbReference type="NCBI Taxonomy" id="319707"/>
    <lineage>
        <taxon>Bacteria</taxon>
        <taxon>Bacillati</taxon>
        <taxon>Actinomycetota</taxon>
        <taxon>Actinomycetes</taxon>
        <taxon>Mycobacteriales</taxon>
        <taxon>Mycobacteriaceae</taxon>
        <taxon>Mycolicibacterium</taxon>
    </lineage>
</organism>
<accession>A0ABM7IFT8</accession>
<reference evidence="2 3" key="1">
    <citation type="journal article" date="2019" name="Emerg. Microbes Infect.">
        <title>Comprehensive subspecies identification of 175 nontuberculous mycobacteria species based on 7547 genomic profiles.</title>
        <authorList>
            <person name="Matsumoto Y."/>
            <person name="Kinjo T."/>
            <person name="Motooka D."/>
            <person name="Nabeya D."/>
            <person name="Jung N."/>
            <person name="Uechi K."/>
            <person name="Horii T."/>
            <person name="Iida T."/>
            <person name="Fujita J."/>
            <person name="Nakamura S."/>
        </authorList>
    </citation>
    <scope>NUCLEOTIDE SEQUENCE [LARGE SCALE GENOMIC DNA]</scope>
    <source>
        <strain evidence="2 3">JCM 15296</strain>
    </source>
</reference>
<dbReference type="EMBL" id="AP022577">
    <property type="protein sequence ID" value="BBX85551.1"/>
    <property type="molecule type" value="Genomic_DNA"/>
</dbReference>
<keyword evidence="3" id="KW-1185">Reference proteome</keyword>
<gene>
    <name evidence="2" type="ORF">MAUB_34240</name>
</gene>
<name>A0ABM7IFT8_9MYCO</name>
<feature type="compositionally biased region" description="Basic and acidic residues" evidence="1">
    <location>
        <begin position="53"/>
        <end position="67"/>
    </location>
</feature>
<protein>
    <submittedName>
        <fullName evidence="2">Uncharacterized protein</fullName>
    </submittedName>
</protein>
<sequence>MAPSSWTTSTGIATAVTAEPNELIAAAVQYRTNEERGAEARASPIDPLSHAISRRERSPPEGREVLEPNHPVLFVKKWDESVLISIRAEQSRACAQEWHDQ</sequence>
<dbReference type="Proteomes" id="UP000465609">
    <property type="component" value="Chromosome"/>
</dbReference>
<evidence type="ECO:0000313" key="3">
    <source>
        <dbReference type="Proteomes" id="UP000465609"/>
    </source>
</evidence>
<proteinExistence type="predicted"/>
<feature type="region of interest" description="Disordered" evidence="1">
    <location>
        <begin position="33"/>
        <end position="67"/>
    </location>
</feature>
<evidence type="ECO:0000313" key="2">
    <source>
        <dbReference type="EMBL" id="BBX85551.1"/>
    </source>
</evidence>
<evidence type="ECO:0000256" key="1">
    <source>
        <dbReference type="SAM" id="MobiDB-lite"/>
    </source>
</evidence>